<evidence type="ECO:0000256" key="2">
    <source>
        <dbReference type="ARBA" id="ARBA00022771"/>
    </source>
</evidence>
<protein>
    <recommendedName>
        <fullName evidence="5">GRF-type domain-containing protein</fullName>
    </recommendedName>
</protein>
<dbReference type="Pfam" id="PF06839">
    <property type="entry name" value="Zn_ribbon_GRF"/>
    <property type="match status" value="1"/>
</dbReference>
<dbReference type="GO" id="GO:0008270">
    <property type="term" value="F:zinc ion binding"/>
    <property type="evidence" value="ECO:0007669"/>
    <property type="project" value="UniProtKB-KW"/>
</dbReference>
<evidence type="ECO:0000256" key="3">
    <source>
        <dbReference type="ARBA" id="ARBA00022833"/>
    </source>
</evidence>
<keyword evidence="1" id="KW-0479">Metal-binding</keyword>
<dbReference type="PROSITE" id="PS51999">
    <property type="entry name" value="ZF_GRF"/>
    <property type="match status" value="1"/>
</dbReference>
<keyword evidence="7" id="KW-1185">Reference proteome</keyword>
<gene>
    <name evidence="6" type="ORF">DEO72_LG2g3941</name>
</gene>
<feature type="domain" description="GRF-type" evidence="5">
    <location>
        <begin position="38"/>
        <end position="84"/>
    </location>
</feature>
<evidence type="ECO:0000256" key="4">
    <source>
        <dbReference type="PROSITE-ProRule" id="PRU01343"/>
    </source>
</evidence>
<dbReference type="InterPro" id="IPR010666">
    <property type="entry name" value="Znf_GRF"/>
</dbReference>
<reference evidence="6 7" key="1">
    <citation type="submission" date="2019-04" db="EMBL/GenBank/DDBJ databases">
        <title>An improved genome assembly and genetic linkage map for asparagus bean, Vigna unguiculata ssp. sesquipedialis.</title>
        <authorList>
            <person name="Xia Q."/>
            <person name="Zhang R."/>
            <person name="Dong Y."/>
        </authorList>
    </citation>
    <scope>NUCLEOTIDE SEQUENCE [LARGE SCALE GENOMIC DNA]</scope>
    <source>
        <tissue evidence="6">Leaf</tissue>
    </source>
</reference>
<evidence type="ECO:0000313" key="6">
    <source>
        <dbReference type="EMBL" id="QCD83595.1"/>
    </source>
</evidence>
<keyword evidence="3" id="KW-0862">Zinc</keyword>
<sequence>MAPSHSWSSCFCHGLGVQNRRDSSHEGRSKRLGSMPFCYCGEKVVLRTAKTPKNRGKQFWGCPKYKRGSEQLLGCNYFSSFNGDENEEIIGPLTKNGERDQMHKMTADAQIHGFQTRPLLAFNLFLIGWPALGGRDFGGPAVGWPCGPDCAEPNCGGAIGGLDCGGAMCGGAPVGPDCDEADTWSNCWARMWWSRLWWARL</sequence>
<dbReference type="Proteomes" id="UP000501690">
    <property type="component" value="Linkage Group LG2"/>
</dbReference>
<evidence type="ECO:0000259" key="5">
    <source>
        <dbReference type="PROSITE" id="PS51999"/>
    </source>
</evidence>
<name>A0A4D6L560_VIGUN</name>
<proteinExistence type="predicted"/>
<accession>A0A4D6L560</accession>
<evidence type="ECO:0000313" key="7">
    <source>
        <dbReference type="Proteomes" id="UP000501690"/>
    </source>
</evidence>
<evidence type="ECO:0000256" key="1">
    <source>
        <dbReference type="ARBA" id="ARBA00022723"/>
    </source>
</evidence>
<dbReference type="EMBL" id="CP039346">
    <property type="protein sequence ID" value="QCD83595.1"/>
    <property type="molecule type" value="Genomic_DNA"/>
</dbReference>
<keyword evidence="2 4" id="KW-0863">Zinc-finger</keyword>
<organism evidence="6 7">
    <name type="scientific">Vigna unguiculata</name>
    <name type="common">Cowpea</name>
    <dbReference type="NCBI Taxonomy" id="3917"/>
    <lineage>
        <taxon>Eukaryota</taxon>
        <taxon>Viridiplantae</taxon>
        <taxon>Streptophyta</taxon>
        <taxon>Embryophyta</taxon>
        <taxon>Tracheophyta</taxon>
        <taxon>Spermatophyta</taxon>
        <taxon>Magnoliopsida</taxon>
        <taxon>eudicotyledons</taxon>
        <taxon>Gunneridae</taxon>
        <taxon>Pentapetalae</taxon>
        <taxon>rosids</taxon>
        <taxon>fabids</taxon>
        <taxon>Fabales</taxon>
        <taxon>Fabaceae</taxon>
        <taxon>Papilionoideae</taxon>
        <taxon>50 kb inversion clade</taxon>
        <taxon>NPAAA clade</taxon>
        <taxon>indigoferoid/millettioid clade</taxon>
        <taxon>Phaseoleae</taxon>
        <taxon>Vigna</taxon>
    </lineage>
</organism>
<dbReference type="AlphaFoldDB" id="A0A4D6L560"/>